<keyword evidence="5" id="KW-1015">Disulfide bond</keyword>
<evidence type="ECO:0000256" key="1">
    <source>
        <dbReference type="ARBA" id="ARBA00022714"/>
    </source>
</evidence>
<dbReference type="Gene3D" id="3.30.9.10">
    <property type="entry name" value="D-Amino Acid Oxidase, subunit A, domain 2"/>
    <property type="match status" value="1"/>
</dbReference>
<dbReference type="RefSeq" id="WP_146306782.1">
    <property type="nucleotide sequence ID" value="NZ_VOHS01000024.1"/>
</dbReference>
<dbReference type="Pfam" id="PF00355">
    <property type="entry name" value="Rieske"/>
    <property type="match status" value="1"/>
</dbReference>
<dbReference type="InterPro" id="IPR005805">
    <property type="entry name" value="Rieske_Fe-S_prot_C"/>
</dbReference>
<dbReference type="GO" id="GO:0051537">
    <property type="term" value="F:2 iron, 2 sulfur cluster binding"/>
    <property type="evidence" value="ECO:0007669"/>
    <property type="project" value="UniProtKB-KW"/>
</dbReference>
<keyword evidence="1" id="KW-0001">2Fe-2S</keyword>
<keyword evidence="4" id="KW-0411">Iron-sulfur</keyword>
<keyword evidence="2" id="KW-0479">Metal-binding</keyword>
<accession>A0A5C6LME0</accession>
<dbReference type="EMBL" id="VOHS01000024">
    <property type="protein sequence ID" value="TWV98754.1"/>
    <property type="molecule type" value="Genomic_DNA"/>
</dbReference>
<keyword evidence="3" id="KW-0408">Iron</keyword>
<organism evidence="7 8">
    <name type="scientific">Chitinophaga pinensis</name>
    <dbReference type="NCBI Taxonomy" id="79329"/>
    <lineage>
        <taxon>Bacteria</taxon>
        <taxon>Pseudomonadati</taxon>
        <taxon>Bacteroidota</taxon>
        <taxon>Chitinophagia</taxon>
        <taxon>Chitinophagales</taxon>
        <taxon>Chitinophagaceae</taxon>
        <taxon>Chitinophaga</taxon>
    </lineage>
</organism>
<keyword evidence="8" id="KW-1185">Reference proteome</keyword>
<evidence type="ECO:0000256" key="2">
    <source>
        <dbReference type="ARBA" id="ARBA00022723"/>
    </source>
</evidence>
<dbReference type="InterPro" id="IPR036922">
    <property type="entry name" value="Rieske_2Fe-2S_sf"/>
</dbReference>
<evidence type="ECO:0000256" key="5">
    <source>
        <dbReference type="ARBA" id="ARBA00023157"/>
    </source>
</evidence>
<feature type="domain" description="Rieske" evidence="6">
    <location>
        <begin position="420"/>
        <end position="513"/>
    </location>
</feature>
<dbReference type="GO" id="GO:0016020">
    <property type="term" value="C:membrane"/>
    <property type="evidence" value="ECO:0007669"/>
    <property type="project" value="InterPro"/>
</dbReference>
<dbReference type="SUPFAM" id="SSF51905">
    <property type="entry name" value="FAD/NAD(P)-binding domain"/>
    <property type="match status" value="1"/>
</dbReference>
<sequence>MIQRDGAQTSLWQGNVAPYITTSRAERKTVYDVVIVGGGITGLTTGLLLQEAGKQCLIAEANDLGFGTTGGTTAHLNTLLDTPYYVIAKNFGEDNARHVAHATAEALNLIRNNVNRFNIDCGFSEADAYLFAQDADQEKELEKIRQTSADAGLQIDYKPAIPVNVPFTKALRAMGQAKFNPLEYIHGLAKAFEAAGGTILQQCRVINVTEDDTMKVATTAGVFNAVDVVYATHIPPGINLLHLRCSPYRSYAMAVTLEDDNYPEDLSYDMYDPYHYYRTQVVKGQPYLIVGGEDHKTGTEENTEKCFRALEAHVRKHFKVKEVAYKWSSQYFEPADGLPYIGYLPGHEDHVYVASGYGGNGMTFGTVAAQLLKCIILKENATLEKLFDPNRIKPVAGFTNFVTHNTEVVKEMFGKLFSADELKQLGDLAPGEGRLVSYHDKKVALYRDDAGKFYALNPTCTHMGCDVKWNQTERSWDCPCHGARYNYDGKVITGPADADLEALVLSSENAKVV</sequence>
<evidence type="ECO:0000256" key="4">
    <source>
        <dbReference type="ARBA" id="ARBA00023014"/>
    </source>
</evidence>
<evidence type="ECO:0000313" key="7">
    <source>
        <dbReference type="EMBL" id="TWV98754.1"/>
    </source>
</evidence>
<proteinExistence type="predicted"/>
<dbReference type="Proteomes" id="UP000318815">
    <property type="component" value="Unassembled WGS sequence"/>
</dbReference>
<evidence type="ECO:0000256" key="3">
    <source>
        <dbReference type="ARBA" id="ARBA00023004"/>
    </source>
</evidence>
<dbReference type="InterPro" id="IPR017941">
    <property type="entry name" value="Rieske_2Fe-2S"/>
</dbReference>
<dbReference type="GO" id="GO:0046872">
    <property type="term" value="F:metal ion binding"/>
    <property type="evidence" value="ECO:0007669"/>
    <property type="project" value="UniProtKB-KW"/>
</dbReference>
<dbReference type="InterPro" id="IPR036188">
    <property type="entry name" value="FAD/NAD-bd_sf"/>
</dbReference>
<dbReference type="PANTHER" id="PTHR13847:SF274">
    <property type="entry name" value="RIESKE 2FE-2S IRON-SULFUR PROTEIN YHFW-RELATED"/>
    <property type="match status" value="1"/>
</dbReference>
<dbReference type="Pfam" id="PF01266">
    <property type="entry name" value="DAO"/>
    <property type="match status" value="1"/>
</dbReference>
<gene>
    <name evidence="7" type="ORF">FEF09_20225</name>
</gene>
<dbReference type="GO" id="GO:0005737">
    <property type="term" value="C:cytoplasm"/>
    <property type="evidence" value="ECO:0007669"/>
    <property type="project" value="TreeGrafter"/>
</dbReference>
<dbReference type="AlphaFoldDB" id="A0A5C6LME0"/>
<dbReference type="PRINTS" id="PR00162">
    <property type="entry name" value="RIESKE"/>
</dbReference>
<evidence type="ECO:0000313" key="8">
    <source>
        <dbReference type="Proteomes" id="UP000318815"/>
    </source>
</evidence>
<dbReference type="SUPFAM" id="SSF50022">
    <property type="entry name" value="ISP domain"/>
    <property type="match status" value="1"/>
</dbReference>
<dbReference type="PROSITE" id="PS51296">
    <property type="entry name" value="RIESKE"/>
    <property type="match status" value="1"/>
</dbReference>
<name>A0A5C6LME0_9BACT</name>
<dbReference type="PANTHER" id="PTHR13847">
    <property type="entry name" value="SARCOSINE DEHYDROGENASE-RELATED"/>
    <property type="match status" value="1"/>
</dbReference>
<protein>
    <submittedName>
        <fullName evidence="7">FAD-dependent oxidoreductase</fullName>
    </submittedName>
</protein>
<dbReference type="FunFam" id="2.102.10.10:FF:000014">
    <property type="entry name" value="Oxidoreductase, FAD dependent"/>
    <property type="match status" value="1"/>
</dbReference>
<comment type="caution">
    <text evidence="7">The sequence shown here is derived from an EMBL/GenBank/DDBJ whole genome shotgun (WGS) entry which is preliminary data.</text>
</comment>
<dbReference type="OrthoDB" id="9767869at2"/>
<dbReference type="Gene3D" id="3.50.50.60">
    <property type="entry name" value="FAD/NAD(P)-binding domain"/>
    <property type="match status" value="1"/>
</dbReference>
<dbReference type="InterPro" id="IPR006076">
    <property type="entry name" value="FAD-dep_OxRdtase"/>
</dbReference>
<dbReference type="Gene3D" id="2.102.10.10">
    <property type="entry name" value="Rieske [2Fe-2S] iron-sulphur domain"/>
    <property type="match status" value="1"/>
</dbReference>
<evidence type="ECO:0000259" key="6">
    <source>
        <dbReference type="PROSITE" id="PS51296"/>
    </source>
</evidence>
<reference evidence="7 8" key="1">
    <citation type="submission" date="2019-08" db="EMBL/GenBank/DDBJ databases">
        <title>Whole genome sequencing of chitin degrading bacteria Chitinophaga pinensis YS16.</title>
        <authorList>
            <person name="Singh R.P."/>
            <person name="Manchanda G."/>
            <person name="Maurya I.K."/>
            <person name="Joshi N.K."/>
            <person name="Srivastava A.K."/>
        </authorList>
    </citation>
    <scope>NUCLEOTIDE SEQUENCE [LARGE SCALE GENOMIC DNA]</scope>
    <source>
        <strain evidence="7 8">YS-16</strain>
    </source>
</reference>